<evidence type="ECO:0000256" key="2">
    <source>
        <dbReference type="ARBA" id="ARBA00005028"/>
    </source>
</evidence>
<dbReference type="GO" id="GO:0006006">
    <property type="term" value="P:glucose metabolic process"/>
    <property type="evidence" value="ECO:0007669"/>
    <property type="project" value="TreeGrafter"/>
</dbReference>
<dbReference type="PROSITE" id="PS00378">
    <property type="entry name" value="HEXOKINASE_1"/>
    <property type="match status" value="1"/>
</dbReference>
<dbReference type="Proteomes" id="UP000316621">
    <property type="component" value="Chromosome 9"/>
</dbReference>
<dbReference type="STRING" id="3469.A0A4Y7KWB5"/>
<keyword evidence="4 9" id="KW-0808">Transferase</keyword>
<sequence length="465" mass="51391">PETRSKQSRQRMGDRSILQKLQTDCATPLSVLLRVAYSMIDEMRCGLSVAGGGDLKMLLSYVNSFPTGPKRGLFYALDIGGTNFRVLRILLDGEGNLDRDGTEMKSWEIHEDQKTGTKEGLFGFIASALRELVDREFEIYKIQRETERKIGFTFSFPVNQTAINEGTLIEWTKGFDVSDTVGENVVACLEEALVRLNLNMFSVTALVNDAVGTLAGAIYTDSDVKVAVILGTGTNACYIERMDAIPNIVEEDGHTIINTEWGAFSQGVLPLTEFDQHLGDNDEGRQIFEKMISGKYLGAIMSRILLEMARSENLFGEDYTGTVVLRQILFLNPLHITADINKMHSDDTDELETVGSTLNEILNVHTTLEVRRTVVNVIDTIVKRAARLAGAGIVAILQKMELDTPGLIHEKRTVVAISGSLYQKYEKYQLYLKQVVTELLGSYVVIIQFPDASGIGAALLADTTA</sequence>
<keyword evidence="6 9" id="KW-0418">Kinase</keyword>
<feature type="domain" description="Hexokinase C-terminal" evidence="11">
    <location>
        <begin position="225"/>
        <end position="461"/>
    </location>
</feature>
<dbReference type="UniPathway" id="UPA00242"/>
<evidence type="ECO:0000256" key="8">
    <source>
        <dbReference type="ARBA" id="ARBA00023152"/>
    </source>
</evidence>
<dbReference type="InterPro" id="IPR043129">
    <property type="entry name" value="ATPase_NBD"/>
</dbReference>
<evidence type="ECO:0000256" key="9">
    <source>
        <dbReference type="RuleBase" id="RU362007"/>
    </source>
</evidence>
<evidence type="ECO:0000256" key="1">
    <source>
        <dbReference type="ARBA" id="ARBA00004888"/>
    </source>
</evidence>
<keyword evidence="8 9" id="KW-0324">Glycolysis</keyword>
<dbReference type="GO" id="GO:0005524">
    <property type="term" value="F:ATP binding"/>
    <property type="evidence" value="ECO:0007669"/>
    <property type="project" value="UniProtKB-UniRule"/>
</dbReference>
<dbReference type="UniPathway" id="UPA00109">
    <property type="reaction ID" value="UER00180"/>
</dbReference>
<feature type="domain" description="Hexokinase N-terminal" evidence="10">
    <location>
        <begin position="18"/>
        <end position="219"/>
    </location>
</feature>
<keyword evidence="5 9" id="KW-0547">Nucleotide-binding</keyword>
<dbReference type="Pfam" id="PF03727">
    <property type="entry name" value="Hexokinase_2"/>
    <property type="match status" value="1"/>
</dbReference>
<protein>
    <recommendedName>
        <fullName evidence="9">Phosphotransferase</fullName>
        <ecNumber evidence="9">2.7.1.-</ecNumber>
    </recommendedName>
</protein>
<evidence type="ECO:0000256" key="3">
    <source>
        <dbReference type="ARBA" id="ARBA00009225"/>
    </source>
</evidence>
<dbReference type="SUPFAM" id="SSF53067">
    <property type="entry name" value="Actin-like ATPase domain"/>
    <property type="match status" value="2"/>
</dbReference>
<dbReference type="AlphaFoldDB" id="A0A4Y7KWB5"/>
<evidence type="ECO:0000259" key="11">
    <source>
        <dbReference type="Pfam" id="PF03727"/>
    </source>
</evidence>
<dbReference type="GO" id="GO:0008865">
    <property type="term" value="F:fructokinase activity"/>
    <property type="evidence" value="ECO:0007669"/>
    <property type="project" value="TreeGrafter"/>
</dbReference>
<reference evidence="12 13" key="1">
    <citation type="journal article" date="2018" name="Science">
        <title>The opium poppy genome and morphinan production.</title>
        <authorList>
            <person name="Guo L."/>
            <person name="Winzer T."/>
            <person name="Yang X."/>
            <person name="Li Y."/>
            <person name="Ning Z."/>
            <person name="He Z."/>
            <person name="Teodor R."/>
            <person name="Lu Y."/>
            <person name="Bowser T.A."/>
            <person name="Graham I.A."/>
            <person name="Ye K."/>
        </authorList>
    </citation>
    <scope>NUCLEOTIDE SEQUENCE [LARGE SCALE GENOMIC DNA]</scope>
    <source>
        <strain evidence="13">cv. HN1</strain>
        <tissue evidence="12">Leaves</tissue>
    </source>
</reference>
<dbReference type="GO" id="GO:0006096">
    <property type="term" value="P:glycolytic process"/>
    <property type="evidence" value="ECO:0007669"/>
    <property type="project" value="UniProtKB-UniPathway"/>
</dbReference>
<comment type="pathway">
    <text evidence="1">Carbohydrate degradation; glycolysis; D-glyceraldehyde 3-phosphate and glycerone phosphate from D-glucose: step 1/4.</text>
</comment>
<dbReference type="GO" id="GO:0005739">
    <property type="term" value="C:mitochondrion"/>
    <property type="evidence" value="ECO:0007669"/>
    <property type="project" value="TreeGrafter"/>
</dbReference>
<keyword evidence="13" id="KW-1185">Reference proteome</keyword>
<evidence type="ECO:0000259" key="10">
    <source>
        <dbReference type="Pfam" id="PF00349"/>
    </source>
</evidence>
<comment type="similarity">
    <text evidence="3 9">Belongs to the hexokinase family.</text>
</comment>
<evidence type="ECO:0000256" key="5">
    <source>
        <dbReference type="ARBA" id="ARBA00022741"/>
    </source>
</evidence>
<dbReference type="EMBL" id="CM010723">
    <property type="protein sequence ID" value="RZC76239.1"/>
    <property type="molecule type" value="Genomic_DNA"/>
</dbReference>
<dbReference type="InterPro" id="IPR001312">
    <property type="entry name" value="Hexokinase"/>
</dbReference>
<dbReference type="GO" id="GO:0001678">
    <property type="term" value="P:intracellular glucose homeostasis"/>
    <property type="evidence" value="ECO:0007669"/>
    <property type="project" value="InterPro"/>
</dbReference>
<evidence type="ECO:0000313" key="13">
    <source>
        <dbReference type="Proteomes" id="UP000316621"/>
    </source>
</evidence>
<organism evidence="12 13">
    <name type="scientific">Papaver somniferum</name>
    <name type="common">Opium poppy</name>
    <dbReference type="NCBI Taxonomy" id="3469"/>
    <lineage>
        <taxon>Eukaryota</taxon>
        <taxon>Viridiplantae</taxon>
        <taxon>Streptophyta</taxon>
        <taxon>Embryophyta</taxon>
        <taxon>Tracheophyta</taxon>
        <taxon>Spermatophyta</taxon>
        <taxon>Magnoliopsida</taxon>
        <taxon>Ranunculales</taxon>
        <taxon>Papaveraceae</taxon>
        <taxon>Papaveroideae</taxon>
        <taxon>Papaver</taxon>
    </lineage>
</organism>
<dbReference type="EC" id="2.7.1.-" evidence="9"/>
<dbReference type="GO" id="GO:0005829">
    <property type="term" value="C:cytosol"/>
    <property type="evidence" value="ECO:0007669"/>
    <property type="project" value="TreeGrafter"/>
</dbReference>
<dbReference type="InterPro" id="IPR022673">
    <property type="entry name" value="Hexokinase_C"/>
</dbReference>
<dbReference type="GO" id="GO:0005536">
    <property type="term" value="F:D-glucose binding"/>
    <property type="evidence" value="ECO:0007669"/>
    <property type="project" value="InterPro"/>
</dbReference>
<dbReference type="PANTHER" id="PTHR19443">
    <property type="entry name" value="HEXOKINASE"/>
    <property type="match status" value="1"/>
</dbReference>
<dbReference type="PRINTS" id="PR00475">
    <property type="entry name" value="HEXOKINASE"/>
</dbReference>
<keyword evidence="7 9" id="KW-0067">ATP-binding</keyword>
<evidence type="ECO:0000256" key="6">
    <source>
        <dbReference type="ARBA" id="ARBA00022777"/>
    </source>
</evidence>
<dbReference type="FunFam" id="3.30.420.40:FF:000034">
    <property type="entry name" value="Phosphotransferase"/>
    <property type="match status" value="1"/>
</dbReference>
<proteinExistence type="inferred from homology"/>
<dbReference type="Pfam" id="PF00349">
    <property type="entry name" value="Hexokinase_1"/>
    <property type="match status" value="1"/>
</dbReference>
<dbReference type="InterPro" id="IPR022672">
    <property type="entry name" value="Hexokinase_N"/>
</dbReference>
<feature type="non-terminal residue" evidence="12">
    <location>
        <position position="1"/>
    </location>
</feature>
<evidence type="ECO:0000256" key="7">
    <source>
        <dbReference type="ARBA" id="ARBA00022840"/>
    </source>
</evidence>
<dbReference type="PANTHER" id="PTHR19443:SF63">
    <property type="entry name" value="HEXOKINASE-LIKE 1 PROTEIN-RELATED"/>
    <property type="match status" value="1"/>
</dbReference>
<name>A0A4Y7KWB5_PAPSO</name>
<dbReference type="InterPro" id="IPR019807">
    <property type="entry name" value="Hexokinase_BS"/>
</dbReference>
<accession>A0A4Y7KWB5</accession>
<comment type="pathway">
    <text evidence="2">Carbohydrate metabolism; hexose metabolism.</text>
</comment>
<dbReference type="Gene3D" id="3.40.367.20">
    <property type="match status" value="1"/>
</dbReference>
<dbReference type="PROSITE" id="PS51748">
    <property type="entry name" value="HEXOKINASE_2"/>
    <property type="match status" value="1"/>
</dbReference>
<evidence type="ECO:0000256" key="4">
    <source>
        <dbReference type="ARBA" id="ARBA00022679"/>
    </source>
</evidence>
<dbReference type="GO" id="GO:0004340">
    <property type="term" value="F:glucokinase activity"/>
    <property type="evidence" value="ECO:0007669"/>
    <property type="project" value="TreeGrafter"/>
</dbReference>
<dbReference type="Gramene" id="RZC76239">
    <property type="protein sequence ID" value="RZC76239"/>
    <property type="gene ID" value="C5167_000328"/>
</dbReference>
<dbReference type="Gene3D" id="3.30.420.40">
    <property type="match status" value="1"/>
</dbReference>
<gene>
    <name evidence="12" type="ORF">C5167_000328</name>
</gene>
<evidence type="ECO:0000313" key="12">
    <source>
        <dbReference type="EMBL" id="RZC76239.1"/>
    </source>
</evidence>